<name>A0A6C0ADP4_9ZZZZ</name>
<dbReference type="AlphaFoldDB" id="A0A6C0ADP4"/>
<reference evidence="1" key="1">
    <citation type="journal article" date="2020" name="Nature">
        <title>Giant virus diversity and host interactions through global metagenomics.</title>
        <authorList>
            <person name="Schulz F."/>
            <person name="Roux S."/>
            <person name="Paez-Espino D."/>
            <person name="Jungbluth S."/>
            <person name="Walsh D.A."/>
            <person name="Denef V.J."/>
            <person name="McMahon K.D."/>
            <person name="Konstantinidis K.T."/>
            <person name="Eloe-Fadrosh E.A."/>
            <person name="Kyrpides N.C."/>
            <person name="Woyke T."/>
        </authorList>
    </citation>
    <scope>NUCLEOTIDE SEQUENCE</scope>
    <source>
        <strain evidence="1">GVMAG-S-1021933-23</strain>
    </source>
</reference>
<proteinExistence type="predicted"/>
<accession>A0A6C0ADP4</accession>
<dbReference type="EMBL" id="MN740593">
    <property type="protein sequence ID" value="QHS77877.1"/>
    <property type="molecule type" value="Genomic_DNA"/>
</dbReference>
<organism evidence="1">
    <name type="scientific">viral metagenome</name>
    <dbReference type="NCBI Taxonomy" id="1070528"/>
    <lineage>
        <taxon>unclassified sequences</taxon>
        <taxon>metagenomes</taxon>
        <taxon>organismal metagenomes</taxon>
    </lineage>
</organism>
<sequence length="29" mass="3748">MYSFEEIKNFMENDIENIIFHKKKYIIFY</sequence>
<protein>
    <submittedName>
        <fullName evidence="1">Uncharacterized protein</fullName>
    </submittedName>
</protein>
<evidence type="ECO:0000313" key="1">
    <source>
        <dbReference type="EMBL" id="QHS77877.1"/>
    </source>
</evidence>